<name>A0ABW5SDU2_9FLAO</name>
<dbReference type="Proteomes" id="UP001597357">
    <property type="component" value="Unassembled WGS sequence"/>
</dbReference>
<sequence length="124" mass="13280">MKNLFLFLFCLTLLVACDNDDDQNSKDPVSQLPKATQTGANTAGCLVNGEVFLPKGGGLAGNKNCFYQYVDGGYNFLMRFSDFSGNDASSVGLGTQNAKIEKGQTYILNARPFFTNNEDGKGGG</sequence>
<proteinExistence type="predicted"/>
<accession>A0ABW5SDU2</accession>
<evidence type="ECO:0008006" key="3">
    <source>
        <dbReference type="Google" id="ProtNLM"/>
    </source>
</evidence>
<keyword evidence="2" id="KW-1185">Reference proteome</keyword>
<organism evidence="1 2">
    <name type="scientific">Mesonia sediminis</name>
    <dbReference type="NCBI Taxonomy" id="1703946"/>
    <lineage>
        <taxon>Bacteria</taxon>
        <taxon>Pseudomonadati</taxon>
        <taxon>Bacteroidota</taxon>
        <taxon>Flavobacteriia</taxon>
        <taxon>Flavobacteriales</taxon>
        <taxon>Flavobacteriaceae</taxon>
        <taxon>Mesonia</taxon>
    </lineage>
</organism>
<reference evidence="2" key="1">
    <citation type="journal article" date="2019" name="Int. J. Syst. Evol. Microbiol.">
        <title>The Global Catalogue of Microorganisms (GCM) 10K type strain sequencing project: providing services to taxonomists for standard genome sequencing and annotation.</title>
        <authorList>
            <consortium name="The Broad Institute Genomics Platform"/>
            <consortium name="The Broad Institute Genome Sequencing Center for Infectious Disease"/>
            <person name="Wu L."/>
            <person name="Ma J."/>
        </authorList>
    </citation>
    <scope>NUCLEOTIDE SEQUENCE [LARGE SCALE GENOMIC DNA]</scope>
    <source>
        <strain evidence="2">KCTC 42255</strain>
    </source>
</reference>
<evidence type="ECO:0000313" key="1">
    <source>
        <dbReference type="EMBL" id="MFD2697961.1"/>
    </source>
</evidence>
<dbReference type="EMBL" id="JBHULZ010000041">
    <property type="protein sequence ID" value="MFD2697961.1"/>
    <property type="molecule type" value="Genomic_DNA"/>
</dbReference>
<comment type="caution">
    <text evidence="1">The sequence shown here is derived from an EMBL/GenBank/DDBJ whole genome shotgun (WGS) entry which is preliminary data.</text>
</comment>
<protein>
    <recommendedName>
        <fullName evidence="3">Lipoprotein</fullName>
    </recommendedName>
</protein>
<dbReference type="PROSITE" id="PS51257">
    <property type="entry name" value="PROKAR_LIPOPROTEIN"/>
    <property type="match status" value="1"/>
</dbReference>
<feature type="non-terminal residue" evidence="1">
    <location>
        <position position="124"/>
    </location>
</feature>
<evidence type="ECO:0000313" key="2">
    <source>
        <dbReference type="Proteomes" id="UP001597357"/>
    </source>
</evidence>
<gene>
    <name evidence="1" type="ORF">ACFSQ0_08160</name>
</gene>